<organism evidence="1 2">
    <name type="scientific">Streptomyces lannensis</name>
    <dbReference type="NCBI Taxonomy" id="766498"/>
    <lineage>
        <taxon>Bacteria</taxon>
        <taxon>Bacillati</taxon>
        <taxon>Actinomycetota</taxon>
        <taxon>Actinomycetes</taxon>
        <taxon>Kitasatosporales</taxon>
        <taxon>Streptomycetaceae</taxon>
        <taxon>Streptomyces</taxon>
    </lineage>
</organism>
<name>A0ABP7LP49_9ACTN</name>
<dbReference type="Proteomes" id="UP001501563">
    <property type="component" value="Unassembled WGS sequence"/>
</dbReference>
<comment type="caution">
    <text evidence="1">The sequence shown here is derived from an EMBL/GenBank/DDBJ whole genome shotgun (WGS) entry which is preliminary data.</text>
</comment>
<sequence length="69" mass="7682">MVAIAEWPVPDVLFRRAALLRVSQAACRHNRYSVQFGTSSSIANSSTRATPLVLRSLPGRLTFVSQPYY</sequence>
<reference evidence="2" key="1">
    <citation type="journal article" date="2019" name="Int. J. Syst. Evol. Microbiol.">
        <title>The Global Catalogue of Microorganisms (GCM) 10K type strain sequencing project: providing services to taxonomists for standard genome sequencing and annotation.</title>
        <authorList>
            <consortium name="The Broad Institute Genomics Platform"/>
            <consortium name="The Broad Institute Genome Sequencing Center for Infectious Disease"/>
            <person name="Wu L."/>
            <person name="Ma J."/>
        </authorList>
    </citation>
    <scope>NUCLEOTIDE SEQUENCE [LARGE SCALE GENOMIC DNA]</scope>
    <source>
        <strain evidence="2">JCM 16578</strain>
    </source>
</reference>
<dbReference type="EMBL" id="BAAAZA010000051">
    <property type="protein sequence ID" value="GAA3902729.1"/>
    <property type="molecule type" value="Genomic_DNA"/>
</dbReference>
<accession>A0ABP7LP49</accession>
<evidence type="ECO:0000313" key="2">
    <source>
        <dbReference type="Proteomes" id="UP001501563"/>
    </source>
</evidence>
<evidence type="ECO:0000313" key="1">
    <source>
        <dbReference type="EMBL" id="GAA3902729.1"/>
    </source>
</evidence>
<gene>
    <name evidence="1" type="ORF">GCM10022207_84770</name>
</gene>
<protein>
    <submittedName>
        <fullName evidence="1">Uncharacterized protein</fullName>
    </submittedName>
</protein>
<proteinExistence type="predicted"/>
<keyword evidence="2" id="KW-1185">Reference proteome</keyword>